<feature type="transmembrane region" description="Helical" evidence="1">
    <location>
        <begin position="20"/>
        <end position="39"/>
    </location>
</feature>
<evidence type="ECO:0000313" key="2">
    <source>
        <dbReference type="EMBL" id="CAI5440897.1"/>
    </source>
</evidence>
<keyword evidence="3" id="KW-1185">Reference proteome</keyword>
<name>A0A9P1I7F5_9PELO</name>
<dbReference type="PANTHER" id="PTHR22941:SF7">
    <property type="entry name" value="SERPENTINE RECEPTOR, CLASS H"/>
    <property type="match status" value="1"/>
</dbReference>
<evidence type="ECO:0000313" key="3">
    <source>
        <dbReference type="Proteomes" id="UP001152747"/>
    </source>
</evidence>
<feature type="transmembrane region" description="Helical" evidence="1">
    <location>
        <begin position="244"/>
        <end position="268"/>
    </location>
</feature>
<feature type="transmembrane region" description="Helical" evidence="1">
    <location>
        <begin position="138"/>
        <end position="159"/>
    </location>
</feature>
<keyword evidence="1" id="KW-1133">Transmembrane helix</keyword>
<protein>
    <recommendedName>
        <fullName evidence="4">Serpentine Receptor, class H</fullName>
    </recommendedName>
</protein>
<dbReference type="EMBL" id="CANHGI010000002">
    <property type="protein sequence ID" value="CAI5440897.1"/>
    <property type="molecule type" value="Genomic_DNA"/>
</dbReference>
<feature type="transmembrane region" description="Helical" evidence="1">
    <location>
        <begin position="51"/>
        <end position="76"/>
    </location>
</feature>
<gene>
    <name evidence="2" type="ORF">CAMP_LOCUS3534</name>
</gene>
<dbReference type="InterPro" id="IPR019422">
    <property type="entry name" value="7TM_GPCR_serpentine_rcpt_Srh"/>
</dbReference>
<sequence>MCSNSSFSYFATWQFQATTSHLLTFLTCPFNLFCGYCILKKTPKQYKTAKWYLLHLHSWTIFTDLILGACVTPHMFFPAFAGISTGIFAFFAIPIPAQIFMAQIALGGLATSIVMIFENRHHTLVRGKFKFEKNWARFLFYTIHGVYSILFLLPVYFQIPEAYSAKMLLLRERLPCPHPDYYLDTVFVFTTNASTLIETAGIFIIFVVFEAIFMCFHSSFHLFRFDVKISEQTRKMQRKLFGDMILQVSVPIFVIVVPMAYCLVASWALYYNQVLNNIAVIFITSHGISSTITIFATNHTYRQHFCHVILRRKLKPSQMRRPSTITVNAVTQF</sequence>
<dbReference type="Pfam" id="PF10318">
    <property type="entry name" value="7TM_GPCR_Srh"/>
    <property type="match status" value="1"/>
</dbReference>
<keyword evidence="1" id="KW-0472">Membrane</keyword>
<dbReference type="Proteomes" id="UP001152747">
    <property type="component" value="Unassembled WGS sequence"/>
</dbReference>
<reference evidence="2" key="1">
    <citation type="submission" date="2022-11" db="EMBL/GenBank/DDBJ databases">
        <authorList>
            <person name="Kikuchi T."/>
        </authorList>
    </citation>
    <scope>NUCLEOTIDE SEQUENCE</scope>
    <source>
        <strain evidence="2">PS1010</strain>
    </source>
</reference>
<organism evidence="2 3">
    <name type="scientific">Caenorhabditis angaria</name>
    <dbReference type="NCBI Taxonomy" id="860376"/>
    <lineage>
        <taxon>Eukaryota</taxon>
        <taxon>Metazoa</taxon>
        <taxon>Ecdysozoa</taxon>
        <taxon>Nematoda</taxon>
        <taxon>Chromadorea</taxon>
        <taxon>Rhabditida</taxon>
        <taxon>Rhabditina</taxon>
        <taxon>Rhabditomorpha</taxon>
        <taxon>Rhabditoidea</taxon>
        <taxon>Rhabditidae</taxon>
        <taxon>Peloderinae</taxon>
        <taxon>Caenorhabditis</taxon>
    </lineage>
</organism>
<evidence type="ECO:0000256" key="1">
    <source>
        <dbReference type="SAM" id="Phobius"/>
    </source>
</evidence>
<dbReference type="OrthoDB" id="5791790at2759"/>
<evidence type="ECO:0008006" key="4">
    <source>
        <dbReference type="Google" id="ProtNLM"/>
    </source>
</evidence>
<feature type="transmembrane region" description="Helical" evidence="1">
    <location>
        <begin position="88"/>
        <end position="117"/>
    </location>
</feature>
<keyword evidence="1" id="KW-0812">Transmembrane</keyword>
<accession>A0A9P1I7F5</accession>
<dbReference type="InterPro" id="IPR053220">
    <property type="entry name" value="Nematode_rcpt-like_serp_H"/>
</dbReference>
<dbReference type="PANTHER" id="PTHR22941">
    <property type="entry name" value="SERPENTINE RECEPTOR"/>
    <property type="match status" value="1"/>
</dbReference>
<comment type="caution">
    <text evidence="2">The sequence shown here is derived from an EMBL/GenBank/DDBJ whole genome shotgun (WGS) entry which is preliminary data.</text>
</comment>
<feature type="transmembrane region" description="Helical" evidence="1">
    <location>
        <begin position="200"/>
        <end position="223"/>
    </location>
</feature>
<proteinExistence type="predicted"/>
<feature type="transmembrane region" description="Helical" evidence="1">
    <location>
        <begin position="274"/>
        <end position="295"/>
    </location>
</feature>
<dbReference type="AlphaFoldDB" id="A0A9P1I7F5"/>